<dbReference type="PANTHER" id="PTHR30163">
    <property type="entry name" value="MEMBRANE-BOUND LYTIC MUREIN TRANSGLYCOSYLASE B"/>
    <property type="match status" value="1"/>
</dbReference>
<accession>A0A845Q8V4</accession>
<dbReference type="Gene3D" id="1.10.101.10">
    <property type="entry name" value="PGBD-like superfamily/PGBD"/>
    <property type="match status" value="1"/>
</dbReference>
<evidence type="ECO:0000313" key="4">
    <source>
        <dbReference type="EMBL" id="NBG94660.1"/>
    </source>
</evidence>
<sequence>MRRKSARNGLNSGLLTSGYFVAALATGMAALAGAPVQAQQMAPVADDVVVTAEMEDRLAAWLTAFRAEALEAGISARTFNAAFKGITLDVKVLELNQKQPEFVRPIWDYLGSALSDKRKADGEAQLAANRTLFDKLEAKYGVEREVLAAIWGLETHYGTFTGSRNVIRSLTTLAFEGRRADFGRTQLLAALKILENGDISPEAMNGSWAGAMGHTQFIPTTYLEHAVDFDGDGKRNIWESHADALASAANYLKASGWDKGDAPVREVVLPMGFDYALADRGITKTGAEWQTLGVQTVSGAELPARERGLETYLIIPAGFKGPAFLAYPNFKTILRYNNATAYAMAVSYLSKHFAGDAPITRSWPTDERPLTVSEAQEMQRKLTQIGLDTGGVDGIIGPMTRKAIRQFQARLGQPQDGFATASLLKKIRAAAR</sequence>
<dbReference type="GO" id="GO:0008933">
    <property type="term" value="F:peptidoglycan lytic transglycosylase activity"/>
    <property type="evidence" value="ECO:0007669"/>
    <property type="project" value="TreeGrafter"/>
</dbReference>
<dbReference type="OrthoDB" id="9808544at2"/>
<evidence type="ECO:0000313" key="5">
    <source>
        <dbReference type="Proteomes" id="UP000470384"/>
    </source>
</evidence>
<organism evidence="4 5">
    <name type="scientific">Pyruvatibacter mobilis</name>
    <dbReference type="NCBI Taxonomy" id="1712261"/>
    <lineage>
        <taxon>Bacteria</taxon>
        <taxon>Pseudomonadati</taxon>
        <taxon>Pseudomonadota</taxon>
        <taxon>Alphaproteobacteria</taxon>
        <taxon>Hyphomicrobiales</taxon>
        <taxon>Parvibaculaceae</taxon>
        <taxon>Pyruvatibacter</taxon>
    </lineage>
</organism>
<name>A0A845Q8V4_9HYPH</name>
<dbReference type="InterPro" id="IPR011970">
    <property type="entry name" value="MltB_2"/>
</dbReference>
<dbReference type="EMBL" id="WXYQ01000001">
    <property type="protein sequence ID" value="NBG94660.1"/>
    <property type="molecule type" value="Genomic_DNA"/>
</dbReference>
<gene>
    <name evidence="4" type="ORF">GTQ45_02825</name>
</gene>
<proteinExistence type="predicted"/>
<evidence type="ECO:0000259" key="2">
    <source>
        <dbReference type="Pfam" id="PF01471"/>
    </source>
</evidence>
<dbReference type="Gene3D" id="1.10.8.350">
    <property type="entry name" value="Bacterial muramidase"/>
    <property type="match status" value="1"/>
</dbReference>
<comment type="caution">
    <text evidence="4">The sequence shown here is derived from an EMBL/GenBank/DDBJ whole genome shotgun (WGS) entry which is preliminary data.</text>
</comment>
<dbReference type="SUPFAM" id="SSF53955">
    <property type="entry name" value="Lysozyme-like"/>
    <property type="match status" value="1"/>
</dbReference>
<keyword evidence="5" id="KW-1185">Reference proteome</keyword>
<dbReference type="InterPro" id="IPR043426">
    <property type="entry name" value="MltB-like"/>
</dbReference>
<dbReference type="InterPro" id="IPR023346">
    <property type="entry name" value="Lysozyme-like_dom_sf"/>
</dbReference>
<dbReference type="SUPFAM" id="SSF47090">
    <property type="entry name" value="PGBD-like"/>
    <property type="match status" value="1"/>
</dbReference>
<dbReference type="Pfam" id="PF13406">
    <property type="entry name" value="SLT_2"/>
    <property type="match status" value="1"/>
</dbReference>
<feature type="domain" description="Transglycosylase SLT" evidence="3">
    <location>
        <begin position="59"/>
        <end position="350"/>
    </location>
</feature>
<feature type="chain" id="PRO_5032638167" evidence="1">
    <location>
        <begin position="39"/>
        <end position="432"/>
    </location>
</feature>
<protein>
    <submittedName>
        <fullName evidence="4">Lytic murein transglycosylase</fullName>
    </submittedName>
</protein>
<dbReference type="InterPro" id="IPR002477">
    <property type="entry name" value="Peptidoglycan-bd-like"/>
</dbReference>
<dbReference type="Pfam" id="PF01471">
    <property type="entry name" value="PG_binding_1"/>
    <property type="match status" value="1"/>
</dbReference>
<dbReference type="InterPro" id="IPR036365">
    <property type="entry name" value="PGBD-like_sf"/>
</dbReference>
<evidence type="ECO:0000259" key="3">
    <source>
        <dbReference type="Pfam" id="PF13406"/>
    </source>
</evidence>
<dbReference type="NCBIfam" id="TIGR02283">
    <property type="entry name" value="MltB_2"/>
    <property type="match status" value="1"/>
</dbReference>
<dbReference type="InterPro" id="IPR036366">
    <property type="entry name" value="PGBDSf"/>
</dbReference>
<dbReference type="InterPro" id="IPR031304">
    <property type="entry name" value="SLT_2"/>
</dbReference>
<dbReference type="Gene3D" id="1.10.530.10">
    <property type="match status" value="1"/>
</dbReference>
<dbReference type="CDD" id="cd13399">
    <property type="entry name" value="Slt35-like"/>
    <property type="match status" value="1"/>
</dbReference>
<keyword evidence="1" id="KW-0732">Signal</keyword>
<dbReference type="FunFam" id="1.10.8.350:FF:000001">
    <property type="entry name" value="Lytic murein transglycosylase B"/>
    <property type="match status" value="1"/>
</dbReference>
<reference evidence="4 5" key="1">
    <citation type="journal article" date="2016" name="Int. J. Syst. Evol. Microbiol.">
        <title>Pyruvatibacter mobilis gen. nov., sp. nov., a marine bacterium from the culture broth of Picochlorum sp. 122.</title>
        <authorList>
            <person name="Wang G."/>
            <person name="Tang M."/>
            <person name="Wu H."/>
            <person name="Dai S."/>
            <person name="Li T."/>
            <person name="Chen C."/>
            <person name="He H."/>
            <person name="Fan J."/>
            <person name="Xiang W."/>
            <person name="Li X."/>
        </authorList>
    </citation>
    <scope>NUCLEOTIDE SEQUENCE [LARGE SCALE GENOMIC DNA]</scope>
    <source>
        <strain evidence="4 5">GYP-11</strain>
    </source>
</reference>
<dbReference type="AlphaFoldDB" id="A0A845Q8V4"/>
<feature type="signal peptide" evidence="1">
    <location>
        <begin position="1"/>
        <end position="38"/>
    </location>
</feature>
<dbReference type="GO" id="GO:0009253">
    <property type="term" value="P:peptidoglycan catabolic process"/>
    <property type="evidence" value="ECO:0007669"/>
    <property type="project" value="TreeGrafter"/>
</dbReference>
<dbReference type="Proteomes" id="UP000470384">
    <property type="component" value="Unassembled WGS sequence"/>
</dbReference>
<evidence type="ECO:0000256" key="1">
    <source>
        <dbReference type="SAM" id="SignalP"/>
    </source>
</evidence>
<dbReference type="PANTHER" id="PTHR30163:SF8">
    <property type="entry name" value="LYTIC MUREIN TRANSGLYCOSYLASE"/>
    <property type="match status" value="1"/>
</dbReference>
<feature type="domain" description="Peptidoglycan binding-like" evidence="2">
    <location>
        <begin position="374"/>
        <end position="426"/>
    </location>
</feature>